<proteinExistence type="predicted"/>
<feature type="compositionally biased region" description="Basic residues" evidence="1">
    <location>
        <begin position="57"/>
        <end position="67"/>
    </location>
</feature>
<organism evidence="2 3">
    <name type="scientific">Prorocentrum cordatum</name>
    <dbReference type="NCBI Taxonomy" id="2364126"/>
    <lineage>
        <taxon>Eukaryota</taxon>
        <taxon>Sar</taxon>
        <taxon>Alveolata</taxon>
        <taxon>Dinophyceae</taxon>
        <taxon>Prorocentrales</taxon>
        <taxon>Prorocentraceae</taxon>
        <taxon>Prorocentrum</taxon>
    </lineage>
</organism>
<feature type="region of interest" description="Disordered" evidence="1">
    <location>
        <begin position="47"/>
        <end position="121"/>
    </location>
</feature>
<keyword evidence="3" id="KW-1185">Reference proteome</keyword>
<reference evidence="2" key="1">
    <citation type="submission" date="2023-10" db="EMBL/GenBank/DDBJ databases">
        <authorList>
            <person name="Chen Y."/>
            <person name="Shah S."/>
            <person name="Dougan E. K."/>
            <person name="Thang M."/>
            <person name="Chan C."/>
        </authorList>
    </citation>
    <scope>NUCLEOTIDE SEQUENCE [LARGE SCALE GENOMIC DNA]</scope>
</reference>
<protein>
    <submittedName>
        <fullName evidence="2">Uncharacterized protein</fullName>
    </submittedName>
</protein>
<comment type="caution">
    <text evidence="2">The sequence shown here is derived from an EMBL/GenBank/DDBJ whole genome shotgun (WGS) entry which is preliminary data.</text>
</comment>
<dbReference type="EMBL" id="CAUYUJ010001781">
    <property type="protein sequence ID" value="CAK0797622.1"/>
    <property type="molecule type" value="Genomic_DNA"/>
</dbReference>
<name>A0ABN9Q398_9DINO</name>
<evidence type="ECO:0000256" key="1">
    <source>
        <dbReference type="SAM" id="MobiDB-lite"/>
    </source>
</evidence>
<evidence type="ECO:0000313" key="2">
    <source>
        <dbReference type="EMBL" id="CAK0797622.1"/>
    </source>
</evidence>
<dbReference type="Proteomes" id="UP001189429">
    <property type="component" value="Unassembled WGS sequence"/>
</dbReference>
<evidence type="ECO:0000313" key="3">
    <source>
        <dbReference type="Proteomes" id="UP001189429"/>
    </source>
</evidence>
<accession>A0ABN9Q398</accession>
<gene>
    <name evidence="2" type="ORF">PCOR1329_LOCUS6652</name>
</gene>
<sequence>MAEFIGAVVDQHGGEDVQLVPRAAAPASFIGGGEGADLAPRGTSFRHAGAEQWQRARPSRRIQHAYKGRSSVSGAERAETVPAAALEGSPAKEPASARRLASTGAAAEEVQGSAAGDRGAHQELGVKASDLHRDDRRFIKLQAILTVLPQHLLGWTGSSPGSEGKRGGELTHADLVEAALVKSCLDYPRFAKVLGRLVVAHASQDMAILVDHEDFQEDSSRASGEPILSYPAT</sequence>